<dbReference type="Proteomes" id="UP001206925">
    <property type="component" value="Unassembled WGS sequence"/>
</dbReference>
<dbReference type="GO" id="GO:0010333">
    <property type="term" value="F:terpene synthase activity"/>
    <property type="evidence" value="ECO:0007669"/>
    <property type="project" value="InterPro"/>
</dbReference>
<comment type="caution">
    <text evidence="4">The sequence shown here is derived from an EMBL/GenBank/DDBJ whole genome shotgun (WGS) entry which is preliminary data.</text>
</comment>
<dbReference type="SUPFAM" id="SSF48239">
    <property type="entry name" value="Terpenoid cyclases/Protein prenyltransferases"/>
    <property type="match status" value="1"/>
</dbReference>
<evidence type="ECO:0000256" key="1">
    <source>
        <dbReference type="ARBA" id="ARBA00001946"/>
    </source>
</evidence>
<comment type="cofactor">
    <cofactor evidence="1">
        <name>Mg(2+)</name>
        <dbReference type="ChEBI" id="CHEBI:18420"/>
    </cofactor>
</comment>
<dbReference type="GO" id="GO:0000287">
    <property type="term" value="F:magnesium ion binding"/>
    <property type="evidence" value="ECO:0007669"/>
    <property type="project" value="TreeGrafter"/>
</dbReference>
<keyword evidence="3" id="KW-0460">Magnesium</keyword>
<dbReference type="PANTHER" id="PTHR31739:SF4">
    <property type="entry name" value="ENT-COPALYL DIPHOSPHATE SYNTHASE, CHLOROPLASTIC"/>
    <property type="match status" value="1"/>
</dbReference>
<dbReference type="Gene3D" id="1.50.10.160">
    <property type="match status" value="1"/>
</dbReference>
<reference evidence="4" key="1">
    <citation type="submission" date="2022-06" db="EMBL/GenBank/DDBJ databases">
        <title>Uncovering the hologenomic basis of an extraordinary plant invasion.</title>
        <authorList>
            <person name="Bieker V.C."/>
            <person name="Martin M.D."/>
            <person name="Gilbert T."/>
            <person name="Hodgins K."/>
            <person name="Battlay P."/>
            <person name="Petersen B."/>
            <person name="Wilson J."/>
        </authorList>
    </citation>
    <scope>NUCLEOTIDE SEQUENCE</scope>
    <source>
        <strain evidence="4">AA19_3_7</strain>
        <tissue evidence="4">Leaf</tissue>
    </source>
</reference>
<feature type="non-terminal residue" evidence="4">
    <location>
        <position position="1"/>
    </location>
</feature>
<sequence length="160" mass="18180">EHIEVIKSIFRSMEDGQTTPSAYDIAWIALIKNVTESSSGPQFPSCLQWIVKNQLDDGSWGESVFSIHDRLINTLACVVALTSWNVHPNKCQKGLKFVNENMNKLGDEEDEHMLIAFEIVFPSLIERARKLKINVSNDSSILKELYSRRELKLAKSVPTF</sequence>
<organism evidence="4 5">
    <name type="scientific">Ambrosia artemisiifolia</name>
    <name type="common">Common ragweed</name>
    <dbReference type="NCBI Taxonomy" id="4212"/>
    <lineage>
        <taxon>Eukaryota</taxon>
        <taxon>Viridiplantae</taxon>
        <taxon>Streptophyta</taxon>
        <taxon>Embryophyta</taxon>
        <taxon>Tracheophyta</taxon>
        <taxon>Spermatophyta</taxon>
        <taxon>Magnoliopsida</taxon>
        <taxon>eudicotyledons</taxon>
        <taxon>Gunneridae</taxon>
        <taxon>Pentapetalae</taxon>
        <taxon>asterids</taxon>
        <taxon>campanulids</taxon>
        <taxon>Asterales</taxon>
        <taxon>Asteraceae</taxon>
        <taxon>Asteroideae</taxon>
        <taxon>Heliantheae alliance</taxon>
        <taxon>Heliantheae</taxon>
        <taxon>Ambrosia</taxon>
    </lineage>
</organism>
<dbReference type="AlphaFoldDB" id="A0AAD5CN16"/>
<name>A0AAD5CN16_AMBAR</name>
<evidence type="ECO:0000256" key="3">
    <source>
        <dbReference type="ARBA" id="ARBA00022842"/>
    </source>
</evidence>
<dbReference type="InterPro" id="IPR050148">
    <property type="entry name" value="Terpene_synthase-like"/>
</dbReference>
<keyword evidence="5" id="KW-1185">Reference proteome</keyword>
<accession>A0AAD5CN16</accession>
<evidence type="ECO:0000256" key="2">
    <source>
        <dbReference type="ARBA" id="ARBA00022723"/>
    </source>
</evidence>
<dbReference type="PANTHER" id="PTHR31739">
    <property type="entry name" value="ENT-COPALYL DIPHOSPHATE SYNTHASE, CHLOROPLASTIC"/>
    <property type="match status" value="1"/>
</dbReference>
<dbReference type="InterPro" id="IPR008930">
    <property type="entry name" value="Terpenoid_cyclase/PrenylTrfase"/>
</dbReference>
<proteinExistence type="predicted"/>
<gene>
    <name evidence="4" type="ORF">M8C21_017704</name>
</gene>
<evidence type="ECO:0000313" key="5">
    <source>
        <dbReference type="Proteomes" id="UP001206925"/>
    </source>
</evidence>
<evidence type="ECO:0000313" key="4">
    <source>
        <dbReference type="EMBL" id="KAI7743735.1"/>
    </source>
</evidence>
<dbReference type="GO" id="GO:0009686">
    <property type="term" value="P:gibberellin biosynthetic process"/>
    <property type="evidence" value="ECO:0007669"/>
    <property type="project" value="TreeGrafter"/>
</dbReference>
<dbReference type="EMBL" id="JAMZMK010007695">
    <property type="protein sequence ID" value="KAI7743735.1"/>
    <property type="molecule type" value="Genomic_DNA"/>
</dbReference>
<keyword evidence="2" id="KW-0479">Metal-binding</keyword>
<protein>
    <submittedName>
        <fullName evidence="4">Uncharacterized protein</fullName>
    </submittedName>
</protein>
<dbReference type="GO" id="GO:0009507">
    <property type="term" value="C:chloroplast"/>
    <property type="evidence" value="ECO:0007669"/>
    <property type="project" value="TreeGrafter"/>
</dbReference>